<dbReference type="Proteomes" id="UP000621859">
    <property type="component" value="Unassembled WGS sequence"/>
</dbReference>
<evidence type="ECO:0000256" key="3">
    <source>
        <dbReference type="ARBA" id="ARBA00022475"/>
    </source>
</evidence>
<comment type="subcellular location">
    <subcellularLocation>
        <location evidence="1">Endomembrane system</location>
    </subcellularLocation>
</comment>
<dbReference type="RefSeq" id="WP_188696150.1">
    <property type="nucleotide sequence ID" value="NZ_BMLY01000006.1"/>
</dbReference>
<dbReference type="SUPFAM" id="SSF53850">
    <property type="entry name" value="Periplasmic binding protein-like II"/>
    <property type="match status" value="1"/>
</dbReference>
<evidence type="ECO:0000256" key="2">
    <source>
        <dbReference type="ARBA" id="ARBA00022448"/>
    </source>
</evidence>
<gene>
    <name evidence="7" type="ORF">GCM10010971_31900</name>
</gene>
<evidence type="ECO:0000256" key="1">
    <source>
        <dbReference type="ARBA" id="ARBA00004308"/>
    </source>
</evidence>
<dbReference type="PANTHER" id="PTHR30024">
    <property type="entry name" value="ALIPHATIC SULFONATES-BINDING PROTEIN-RELATED"/>
    <property type="match status" value="1"/>
</dbReference>
<evidence type="ECO:0000256" key="6">
    <source>
        <dbReference type="ARBA" id="ARBA00023136"/>
    </source>
</evidence>
<proteinExistence type="predicted"/>
<evidence type="ECO:0000313" key="7">
    <source>
        <dbReference type="EMBL" id="GGP27371.1"/>
    </source>
</evidence>
<protein>
    <submittedName>
        <fullName evidence="7">Nitrate ABC transporter substrate-binding protein</fullName>
    </submittedName>
</protein>
<keyword evidence="3" id="KW-1003">Cell membrane</keyword>
<evidence type="ECO:0000313" key="8">
    <source>
        <dbReference type="Proteomes" id="UP000621859"/>
    </source>
</evidence>
<dbReference type="Pfam" id="PF13379">
    <property type="entry name" value="NMT1_2"/>
    <property type="match status" value="1"/>
</dbReference>
<organism evidence="7 8">
    <name type="scientific">Silvimonas amylolytica</name>
    <dbReference type="NCBI Taxonomy" id="449663"/>
    <lineage>
        <taxon>Bacteria</taxon>
        <taxon>Pseudomonadati</taxon>
        <taxon>Pseudomonadota</taxon>
        <taxon>Betaproteobacteria</taxon>
        <taxon>Neisseriales</taxon>
        <taxon>Chitinibacteraceae</taxon>
        <taxon>Silvimonas</taxon>
    </lineage>
</organism>
<dbReference type="EMBL" id="BMLY01000006">
    <property type="protein sequence ID" value="GGP27371.1"/>
    <property type="molecule type" value="Genomic_DNA"/>
</dbReference>
<dbReference type="Gene3D" id="3.40.190.10">
    <property type="entry name" value="Periplasmic binding protein-like II"/>
    <property type="match status" value="2"/>
</dbReference>
<dbReference type="PANTHER" id="PTHR30024:SF7">
    <property type="entry name" value="NITRATE_NITRITE BINDING PROTEIN NRTA"/>
    <property type="match status" value="1"/>
</dbReference>
<reference evidence="8" key="1">
    <citation type="journal article" date="2019" name="Int. J. Syst. Evol. Microbiol.">
        <title>The Global Catalogue of Microorganisms (GCM) 10K type strain sequencing project: providing services to taxonomists for standard genome sequencing and annotation.</title>
        <authorList>
            <consortium name="The Broad Institute Genomics Platform"/>
            <consortium name="The Broad Institute Genome Sequencing Center for Infectious Disease"/>
            <person name="Wu L."/>
            <person name="Ma J."/>
        </authorList>
    </citation>
    <scope>NUCLEOTIDE SEQUENCE [LARGE SCALE GENOMIC DNA]</scope>
    <source>
        <strain evidence="8">CGMCC 1.8860</strain>
    </source>
</reference>
<evidence type="ECO:0000256" key="4">
    <source>
        <dbReference type="ARBA" id="ARBA00022519"/>
    </source>
</evidence>
<keyword evidence="8" id="KW-1185">Reference proteome</keyword>
<sequence>MSSLFSNAPAFAAPEKPRLRVGFVPLTDCAPLVVAHTRQLGQRYGLELELVRQSSWAAVRDKLISGELDAAHTLYGLVYGVELGIGGPQADMAVLMTLNQNGQAITVSNPLASLLKSGRSLRQIVDTASKPLMFAQTFPTGTHAMWLYSWLAREGIDPMREIRSVVIAPPEMTDAMASGLLDGFCAGEPWNAKAEAEGVGRTLLATSEIWPDHPEKVLACRRDFAALYPNTAKALIATMLDACQWLDNPDHRRDCAQTLAQPEYVGCPVSLITPRFLGDYGALAQPPGIRFFGDGTVNYPKVADGAWFVQQYQRWGLLNRSEVDPETVALQVNQTALYAEVATCKGISAPL</sequence>
<evidence type="ECO:0000256" key="5">
    <source>
        <dbReference type="ARBA" id="ARBA00022729"/>
    </source>
</evidence>
<name>A0ABQ2PPS3_9NEIS</name>
<keyword evidence="2" id="KW-0813">Transport</keyword>
<dbReference type="InterPro" id="IPR044527">
    <property type="entry name" value="NrtA/CpmA_ABC-bd_dom"/>
</dbReference>
<keyword evidence="4" id="KW-0997">Cell inner membrane</keyword>
<comment type="caution">
    <text evidence="7">The sequence shown here is derived from an EMBL/GenBank/DDBJ whole genome shotgun (WGS) entry which is preliminary data.</text>
</comment>
<keyword evidence="5" id="KW-0732">Signal</keyword>
<dbReference type="CDD" id="cd13553">
    <property type="entry name" value="PBP2_NrtA_CpmA_like"/>
    <property type="match status" value="1"/>
</dbReference>
<keyword evidence="6" id="KW-0472">Membrane</keyword>
<accession>A0ABQ2PPS3</accession>